<dbReference type="CDD" id="cd01650">
    <property type="entry name" value="RT_nLTR_like"/>
    <property type="match status" value="1"/>
</dbReference>
<dbReference type="Proteomes" id="UP000007819">
    <property type="component" value="Chromosome A1"/>
</dbReference>
<accession>A0A8R2D2I2</accession>
<dbReference type="GO" id="GO:0071897">
    <property type="term" value="P:DNA biosynthetic process"/>
    <property type="evidence" value="ECO:0007669"/>
    <property type="project" value="UniProtKB-ARBA"/>
</dbReference>
<dbReference type="GO" id="GO:0003676">
    <property type="term" value="F:nucleic acid binding"/>
    <property type="evidence" value="ECO:0007669"/>
    <property type="project" value="InterPro"/>
</dbReference>
<feature type="domain" description="RNase H type-1" evidence="2">
    <location>
        <begin position="524"/>
        <end position="648"/>
    </location>
</feature>
<reference evidence="4" key="1">
    <citation type="submission" date="2010-06" db="EMBL/GenBank/DDBJ databases">
        <authorList>
            <person name="Jiang H."/>
            <person name="Abraham K."/>
            <person name="Ali S."/>
            <person name="Alsbrooks S.L."/>
            <person name="Anim B.N."/>
            <person name="Anosike U.S."/>
            <person name="Attaway T."/>
            <person name="Bandaranaike D.P."/>
            <person name="Battles P.K."/>
            <person name="Bell S.N."/>
            <person name="Bell A.V."/>
            <person name="Beltran B."/>
            <person name="Bickham C."/>
            <person name="Bustamante Y."/>
            <person name="Caleb T."/>
            <person name="Canada A."/>
            <person name="Cardenas V."/>
            <person name="Carter K."/>
            <person name="Chacko J."/>
            <person name="Chandrabose M.N."/>
            <person name="Chavez D."/>
            <person name="Chavez A."/>
            <person name="Chen L."/>
            <person name="Chu H.-S."/>
            <person name="Claassen K.J."/>
            <person name="Cockrell R."/>
            <person name="Collins M."/>
            <person name="Cooper J.A."/>
            <person name="Cree A."/>
            <person name="Curry S.M."/>
            <person name="Da Y."/>
            <person name="Dao M.D."/>
            <person name="Das B."/>
            <person name="Davila M.-L."/>
            <person name="Davy-Carroll L."/>
            <person name="Denson S."/>
            <person name="Dinh H."/>
            <person name="Ebong V.E."/>
            <person name="Edwards J.R."/>
            <person name="Egan A."/>
            <person name="El-Daye J."/>
            <person name="Escobedo L."/>
            <person name="Fernandez S."/>
            <person name="Fernando P.R."/>
            <person name="Flagg N."/>
            <person name="Forbes L.D."/>
            <person name="Fowler R.G."/>
            <person name="Fu Q."/>
            <person name="Gabisi R.A."/>
            <person name="Ganer J."/>
            <person name="Garbino Pronczuk A."/>
            <person name="Garcia R.M."/>
            <person name="Garner T."/>
            <person name="Garrett T.E."/>
            <person name="Gonzalez D.A."/>
            <person name="Hamid H."/>
            <person name="Hawkins E.S."/>
            <person name="Hirani K."/>
            <person name="Hogues M.E."/>
            <person name="Hollins B."/>
            <person name="Hsiao C.-H."/>
            <person name="Jabil R."/>
            <person name="James M.L."/>
            <person name="Jhangiani S.N."/>
            <person name="Johnson B."/>
            <person name="Johnson Q."/>
            <person name="Joshi V."/>
            <person name="Kalu J.B."/>
            <person name="Kam C."/>
            <person name="Kashfia A."/>
            <person name="Keebler J."/>
            <person name="Kisamo H."/>
            <person name="Kovar C.L."/>
            <person name="Lago L.A."/>
            <person name="Lai C.-Y."/>
            <person name="Laidlaw J."/>
            <person name="Lara F."/>
            <person name="Le T.-K."/>
            <person name="Lee S.L."/>
            <person name="Legall F.H."/>
            <person name="Lemon S.J."/>
            <person name="Lewis L.R."/>
            <person name="Li B."/>
            <person name="Liu Y."/>
            <person name="Liu Y.-S."/>
            <person name="Lopez J."/>
            <person name="Lozado R.J."/>
            <person name="Lu J."/>
            <person name="Madu R.C."/>
            <person name="Maheshwari M."/>
            <person name="Maheshwari R."/>
            <person name="Malloy K."/>
            <person name="Martinez E."/>
            <person name="Mathew T."/>
            <person name="Mercado I.C."/>
            <person name="Mercado C."/>
            <person name="Meyer B."/>
            <person name="Montgomery K."/>
            <person name="Morgan M.B."/>
            <person name="Munidasa M."/>
            <person name="Nazareth L.V."/>
            <person name="Nelson J."/>
            <person name="Ng B.M."/>
            <person name="Nguyen N.B."/>
            <person name="Nguyen P.Q."/>
            <person name="Nguyen T."/>
            <person name="Obregon M."/>
            <person name="Okwuonu G.O."/>
            <person name="Onwere C.G."/>
            <person name="Orozco G."/>
            <person name="Parra A."/>
            <person name="Patel S."/>
            <person name="Patil S."/>
            <person name="Perez A."/>
            <person name="Perez Y."/>
            <person name="Pham C."/>
            <person name="Primus E.L."/>
            <person name="Pu L.-L."/>
            <person name="Puazo M."/>
            <person name="Qin X."/>
            <person name="Quiroz J.B."/>
            <person name="Reese J."/>
            <person name="Richards S."/>
            <person name="Rives C.M."/>
            <person name="Robberts R."/>
            <person name="Ruiz S.J."/>
            <person name="Ruiz M.J."/>
            <person name="Santibanez J."/>
            <person name="Schneider B.W."/>
            <person name="Sisson I."/>
            <person name="Smith M."/>
            <person name="Sodergren E."/>
            <person name="Song X.-Z."/>
            <person name="Song B.B."/>
            <person name="Summersgill H."/>
            <person name="Thelus R."/>
            <person name="Thornton R.D."/>
            <person name="Trejos Z.Y."/>
            <person name="Usmani K."/>
            <person name="Vattathil S."/>
            <person name="Villasana D."/>
            <person name="Walker D.L."/>
            <person name="Wang S."/>
            <person name="Wang K."/>
            <person name="White C.S."/>
            <person name="Williams A.C."/>
            <person name="Williamson J."/>
            <person name="Wilson K."/>
            <person name="Woghiren I.O."/>
            <person name="Woodworth J.R."/>
            <person name="Worley K.C."/>
            <person name="Wright R.A."/>
            <person name="Wu W."/>
            <person name="Young L."/>
            <person name="Zhang L."/>
            <person name="Zhang J."/>
            <person name="Zhu Y."/>
            <person name="Muzny D.M."/>
            <person name="Weinstock G."/>
            <person name="Gibbs R.A."/>
        </authorList>
    </citation>
    <scope>NUCLEOTIDE SEQUENCE [LARGE SCALE GENOMIC DNA]</scope>
    <source>
        <strain evidence="4">LSR1</strain>
    </source>
</reference>
<sequence>MLEIELCLRGNKSKSCGSDKIPFIFLQNLPSSGKFLLLRLYNLIWKTGLIPIKWKNAIITPIPKNNQNSFKPTGYRPISVLCSMSKLLEKIIYNRLSWYATHHKLLSPCQHGFRKHHSTTDCHVKIETEVIETFANKQSMILISLDLQKAYDTVWGHRVINSLKNWNIHGNMLIFLTNFLNQRAFQVKIRDQTSNTFMLENGVPQGSPLSIFLFQTAINNLPSIITNPAKSIIFADDTYIYIRGTQISAMTGTLQKCLNDLFEWCFKAGFIFSPQKTKCILFSNKRKLTKPKLFLGTSRLPFVEDISILGLTFDKKLSWKSHIMSLKKNSYKSLNVIKSLSHCKWGAEGTILLNVYRLLVRSKLDYGSICYGNSESKLLNIVDTIHNAGLRFSIGAFKSSPIVSLLSLTGEPPLQYRRTKLSLNYIARILSSPENSTIHFLNKKRFLNIYEYNSKLRRPLGLRLQKEMMDINIEYNKICQRESSLIPTWQQPNYLVDTSLTEHLKKETPNTIFNILFNELIHTSNTSTQIYTDASKTEMGIGLAVVHLNTTKQYKLNKLRSIYSAEYLALLKGVQLALDINNTKIDICSDSLSALTNLQSKTLSEPLALSISNLLSKSNKEIRFIWTPGHCNIKENEKADEAARNAVNSPDGEIIPFSSLVDIRRNINKYCIDLWNSQWHTTTENKLREIKHSVVLWPKYTDINRKNEVILNRLRIGHTKLTHGHLMAKTDPPLCPTCNTNYSIKHIIIHCLNFNEARKEFNIPDNLYEAIGPFSNFHSVILYFKKIELYNNI</sequence>
<reference evidence="3" key="2">
    <citation type="submission" date="2022-06" db="UniProtKB">
        <authorList>
            <consortium name="EnsemblMetazoa"/>
        </authorList>
    </citation>
    <scope>IDENTIFICATION</scope>
</reference>
<evidence type="ECO:0000313" key="3">
    <source>
        <dbReference type="EnsemblMetazoa" id="XP_016658134.1"/>
    </source>
</evidence>
<dbReference type="PROSITE" id="PS50879">
    <property type="entry name" value="RNASE_H_1"/>
    <property type="match status" value="1"/>
</dbReference>
<dbReference type="InterPro" id="IPR043502">
    <property type="entry name" value="DNA/RNA_pol_sf"/>
</dbReference>
<dbReference type="Gene3D" id="3.30.420.10">
    <property type="entry name" value="Ribonuclease H-like superfamily/Ribonuclease H"/>
    <property type="match status" value="1"/>
</dbReference>
<evidence type="ECO:0000259" key="2">
    <source>
        <dbReference type="PROSITE" id="PS50879"/>
    </source>
</evidence>
<dbReference type="SUPFAM" id="SSF53098">
    <property type="entry name" value="Ribonuclease H-like"/>
    <property type="match status" value="1"/>
</dbReference>
<evidence type="ECO:0008006" key="5">
    <source>
        <dbReference type="Google" id="ProtNLM"/>
    </source>
</evidence>
<dbReference type="Pfam" id="PF00075">
    <property type="entry name" value="RNase_H"/>
    <property type="match status" value="1"/>
</dbReference>
<organism evidence="3 4">
    <name type="scientific">Acyrthosiphon pisum</name>
    <name type="common">Pea aphid</name>
    <dbReference type="NCBI Taxonomy" id="7029"/>
    <lineage>
        <taxon>Eukaryota</taxon>
        <taxon>Metazoa</taxon>
        <taxon>Ecdysozoa</taxon>
        <taxon>Arthropoda</taxon>
        <taxon>Hexapoda</taxon>
        <taxon>Insecta</taxon>
        <taxon>Pterygota</taxon>
        <taxon>Neoptera</taxon>
        <taxon>Paraneoptera</taxon>
        <taxon>Hemiptera</taxon>
        <taxon>Sternorrhyncha</taxon>
        <taxon>Aphidomorpha</taxon>
        <taxon>Aphidoidea</taxon>
        <taxon>Aphididae</taxon>
        <taxon>Macrosiphini</taxon>
        <taxon>Acyrthosiphon</taxon>
    </lineage>
</organism>
<dbReference type="PANTHER" id="PTHR33481">
    <property type="entry name" value="REVERSE TRANSCRIPTASE"/>
    <property type="match status" value="1"/>
</dbReference>
<dbReference type="RefSeq" id="XP_016658134.1">
    <property type="nucleotide sequence ID" value="XM_016802645.1"/>
</dbReference>
<dbReference type="InterPro" id="IPR000477">
    <property type="entry name" value="RT_dom"/>
</dbReference>
<dbReference type="CDD" id="cd09276">
    <property type="entry name" value="Rnase_HI_RT_non_LTR"/>
    <property type="match status" value="1"/>
</dbReference>
<dbReference type="PANTHER" id="PTHR33481:SF1">
    <property type="entry name" value="ENDONUCLEASE_EXONUCLEASE_PHOSPHATASE DOMAIN-CONTAINING PROTEIN-RELATED"/>
    <property type="match status" value="1"/>
</dbReference>
<dbReference type="GO" id="GO:0004523">
    <property type="term" value="F:RNA-DNA hybrid ribonuclease activity"/>
    <property type="evidence" value="ECO:0007669"/>
    <property type="project" value="InterPro"/>
</dbReference>
<dbReference type="OrthoDB" id="6597836at2759"/>
<dbReference type="SUPFAM" id="SSF56672">
    <property type="entry name" value="DNA/RNA polymerases"/>
    <property type="match status" value="1"/>
</dbReference>
<feature type="domain" description="Reverse transcriptase" evidence="1">
    <location>
        <begin position="43"/>
        <end position="299"/>
    </location>
</feature>
<dbReference type="KEGG" id="api:107883144"/>
<name>A0A8R2D2I2_ACYPI</name>
<dbReference type="GO" id="GO:0042575">
    <property type="term" value="C:DNA polymerase complex"/>
    <property type="evidence" value="ECO:0007669"/>
    <property type="project" value="UniProtKB-ARBA"/>
</dbReference>
<dbReference type="InterPro" id="IPR036397">
    <property type="entry name" value="RNaseH_sf"/>
</dbReference>
<proteinExistence type="predicted"/>
<dbReference type="EnsemblMetazoa" id="XM_016802645.1">
    <property type="protein sequence ID" value="XP_016658134.1"/>
    <property type="gene ID" value="LOC107883144"/>
</dbReference>
<dbReference type="InterPro" id="IPR012337">
    <property type="entry name" value="RNaseH-like_sf"/>
</dbReference>
<dbReference type="InterPro" id="IPR002156">
    <property type="entry name" value="RNaseH_domain"/>
</dbReference>
<dbReference type="AlphaFoldDB" id="A0A8R2D2I2"/>
<evidence type="ECO:0000313" key="4">
    <source>
        <dbReference type="Proteomes" id="UP000007819"/>
    </source>
</evidence>
<evidence type="ECO:0000259" key="1">
    <source>
        <dbReference type="PROSITE" id="PS50878"/>
    </source>
</evidence>
<dbReference type="GeneID" id="107883144"/>
<keyword evidence="4" id="KW-1185">Reference proteome</keyword>
<dbReference type="Pfam" id="PF00078">
    <property type="entry name" value="RVT_1"/>
    <property type="match status" value="1"/>
</dbReference>
<dbReference type="PROSITE" id="PS50878">
    <property type="entry name" value="RT_POL"/>
    <property type="match status" value="1"/>
</dbReference>
<protein>
    <recommendedName>
        <fullName evidence="5">RNA-directed DNA polymerase</fullName>
    </recommendedName>
</protein>